<evidence type="ECO:0000256" key="2">
    <source>
        <dbReference type="ARBA" id="ARBA00010913"/>
    </source>
</evidence>
<evidence type="ECO:0000256" key="6">
    <source>
        <dbReference type="ARBA" id="ARBA00023128"/>
    </source>
</evidence>
<evidence type="ECO:0000313" key="9">
    <source>
        <dbReference type="EMBL" id="EFX72508.1"/>
    </source>
</evidence>
<dbReference type="Proteomes" id="UP000000305">
    <property type="component" value="Unassembled WGS sequence"/>
</dbReference>
<dbReference type="HOGENOM" id="CLU_014798_3_0_1"/>
<keyword evidence="10" id="KW-1185">Reference proteome</keyword>
<dbReference type="eggNOG" id="KOG2602">
    <property type="taxonomic scope" value="Eukaryota"/>
</dbReference>
<evidence type="ECO:0000256" key="7">
    <source>
        <dbReference type="ARBA" id="ARBA00023136"/>
    </source>
</evidence>
<dbReference type="FunCoup" id="E9H749">
    <property type="interactions" value="1674"/>
</dbReference>
<dbReference type="Gene3D" id="2.40.160.50">
    <property type="entry name" value="membrane protein fhac: a member of the omp85/tpsb transporter family"/>
    <property type="match status" value="1"/>
</dbReference>
<dbReference type="AlphaFoldDB" id="E9H749"/>
<evidence type="ECO:0000259" key="8">
    <source>
        <dbReference type="Pfam" id="PF01103"/>
    </source>
</evidence>
<evidence type="ECO:0000256" key="4">
    <source>
        <dbReference type="ARBA" id="ARBA00022692"/>
    </source>
</evidence>
<dbReference type="InterPro" id="IPR039910">
    <property type="entry name" value="D15-like"/>
</dbReference>
<comment type="similarity">
    <text evidence="2">Belongs to the SAM50/omp85 family.</text>
</comment>
<dbReference type="GO" id="GO:0045040">
    <property type="term" value="P:protein insertion into mitochondrial outer membrane"/>
    <property type="evidence" value="ECO:0000318"/>
    <property type="project" value="GO_Central"/>
</dbReference>
<name>E9H749_DAPPU</name>
<comment type="subcellular location">
    <subcellularLocation>
        <location evidence="1">Mitochondrion outer membrane</location>
        <topology evidence="1">Multi-pass membrane protein</topology>
    </subcellularLocation>
</comment>
<dbReference type="InParanoid" id="E9H749"/>
<dbReference type="FunFam" id="2.40.160.50:FF:000002">
    <property type="entry name" value="sorting and assembly machinery component 50 homolog"/>
    <property type="match status" value="1"/>
</dbReference>
<keyword evidence="6" id="KW-0496">Mitochondrion</keyword>
<evidence type="ECO:0000256" key="3">
    <source>
        <dbReference type="ARBA" id="ARBA00022452"/>
    </source>
</evidence>
<gene>
    <name evidence="9" type="ORF">DAPPUDRAFT_110732</name>
</gene>
<dbReference type="EMBL" id="GL732599">
    <property type="protein sequence ID" value="EFX72508.1"/>
    <property type="molecule type" value="Genomic_DNA"/>
</dbReference>
<keyword evidence="3" id="KW-1134">Transmembrane beta strand</keyword>
<keyword evidence="4" id="KW-0812">Transmembrane</keyword>
<feature type="domain" description="Bacterial surface antigen (D15)" evidence="8">
    <location>
        <begin position="114"/>
        <end position="433"/>
    </location>
</feature>
<evidence type="ECO:0000256" key="1">
    <source>
        <dbReference type="ARBA" id="ARBA00004374"/>
    </source>
</evidence>
<dbReference type="OMA" id="SGIWRQI"/>
<protein>
    <recommendedName>
        <fullName evidence="8">Bacterial surface antigen (D15) domain-containing protein</fullName>
    </recommendedName>
</protein>
<dbReference type="PANTHER" id="PTHR12815:SF18">
    <property type="entry name" value="SORTING AND ASSEMBLY MACHINERY COMPONENT 50 HOMOLOG"/>
    <property type="match status" value="1"/>
</dbReference>
<reference evidence="9 10" key="1">
    <citation type="journal article" date="2011" name="Science">
        <title>The ecoresponsive genome of Daphnia pulex.</title>
        <authorList>
            <person name="Colbourne J.K."/>
            <person name="Pfrender M.E."/>
            <person name="Gilbert D."/>
            <person name="Thomas W.K."/>
            <person name="Tucker A."/>
            <person name="Oakley T.H."/>
            <person name="Tokishita S."/>
            <person name="Aerts A."/>
            <person name="Arnold G.J."/>
            <person name="Basu M.K."/>
            <person name="Bauer D.J."/>
            <person name="Caceres C.E."/>
            <person name="Carmel L."/>
            <person name="Casola C."/>
            <person name="Choi J.H."/>
            <person name="Detter J.C."/>
            <person name="Dong Q."/>
            <person name="Dusheyko S."/>
            <person name="Eads B.D."/>
            <person name="Frohlich T."/>
            <person name="Geiler-Samerotte K.A."/>
            <person name="Gerlach D."/>
            <person name="Hatcher P."/>
            <person name="Jogdeo S."/>
            <person name="Krijgsveld J."/>
            <person name="Kriventseva E.V."/>
            <person name="Kultz D."/>
            <person name="Laforsch C."/>
            <person name="Lindquist E."/>
            <person name="Lopez J."/>
            <person name="Manak J.R."/>
            <person name="Muller J."/>
            <person name="Pangilinan J."/>
            <person name="Patwardhan R.P."/>
            <person name="Pitluck S."/>
            <person name="Pritham E.J."/>
            <person name="Rechtsteiner A."/>
            <person name="Rho M."/>
            <person name="Rogozin I.B."/>
            <person name="Sakarya O."/>
            <person name="Salamov A."/>
            <person name="Schaack S."/>
            <person name="Shapiro H."/>
            <person name="Shiga Y."/>
            <person name="Skalitzky C."/>
            <person name="Smith Z."/>
            <person name="Souvorov A."/>
            <person name="Sung W."/>
            <person name="Tang Z."/>
            <person name="Tsuchiya D."/>
            <person name="Tu H."/>
            <person name="Vos H."/>
            <person name="Wang M."/>
            <person name="Wolf Y.I."/>
            <person name="Yamagata H."/>
            <person name="Yamada T."/>
            <person name="Ye Y."/>
            <person name="Shaw J.R."/>
            <person name="Andrews J."/>
            <person name="Crease T.J."/>
            <person name="Tang H."/>
            <person name="Lucas S.M."/>
            <person name="Robertson H.M."/>
            <person name="Bork P."/>
            <person name="Koonin E.V."/>
            <person name="Zdobnov E.M."/>
            <person name="Grigoriev I.V."/>
            <person name="Lynch M."/>
            <person name="Boore J.L."/>
        </authorList>
    </citation>
    <scope>NUCLEOTIDE SEQUENCE [LARGE SCALE GENOMIC DNA]</scope>
</reference>
<keyword evidence="5" id="KW-1000">Mitochondrion outer membrane</keyword>
<dbReference type="STRING" id="6669.E9H749"/>
<sequence>MQTGEGNALVEKVYVDGLGRTKDDLVIKTVRELFEAGDFQQVVLKSQEVRSKLEKLGCFKNVGVFIDTSRGEDASSNGLEITFSVKELKRVLGGITTLVGNNEGSLVIKSNLPNTFGRGENLQVEYTYGTKQSKGFNGMFIKPLHNKANTILTSSFYQKNSEWVTSGYHLCEQGISLDASFDSVPLVRHNLQWEGIWRELSCQSRTTTFPVREQAGHSLKSALRHMIHFDNRDSTIFSSRGTLFQMVQELAGIGGDVGFIKHELNYQLNVPVTNDVVIQGSFQGGFMKRLNDEKLIYICDRFFLGGPHTIRGFEQRGIGPQSDNQALGAQGYWAAGLHLYTPLPFKPGQGGLGDILRTHFFVNAGNIDNFDFSDNLKESARILTDKYRLSYGMGLMLRLGTTARIELNYCVPIRSQRGDRTHHGVQVAVGVQFL</sequence>
<organism evidence="9 10">
    <name type="scientific">Daphnia pulex</name>
    <name type="common">Water flea</name>
    <dbReference type="NCBI Taxonomy" id="6669"/>
    <lineage>
        <taxon>Eukaryota</taxon>
        <taxon>Metazoa</taxon>
        <taxon>Ecdysozoa</taxon>
        <taxon>Arthropoda</taxon>
        <taxon>Crustacea</taxon>
        <taxon>Branchiopoda</taxon>
        <taxon>Diplostraca</taxon>
        <taxon>Cladocera</taxon>
        <taxon>Anomopoda</taxon>
        <taxon>Daphniidae</taxon>
        <taxon>Daphnia</taxon>
    </lineage>
</organism>
<dbReference type="OrthoDB" id="1724197at2759"/>
<keyword evidence="7" id="KW-0472">Membrane</keyword>
<evidence type="ECO:0000256" key="5">
    <source>
        <dbReference type="ARBA" id="ARBA00022787"/>
    </source>
</evidence>
<accession>E9H749</accession>
<dbReference type="PhylomeDB" id="E9H749"/>
<dbReference type="InterPro" id="IPR000184">
    <property type="entry name" value="Bac_surfAg_D15"/>
</dbReference>
<dbReference type="KEGG" id="dpx:DAPPUDRAFT_110732"/>
<proteinExistence type="inferred from homology"/>
<dbReference type="GO" id="GO:0005741">
    <property type="term" value="C:mitochondrial outer membrane"/>
    <property type="evidence" value="ECO:0007669"/>
    <property type="project" value="UniProtKB-SubCell"/>
</dbReference>
<dbReference type="PANTHER" id="PTHR12815">
    <property type="entry name" value="SORTING AND ASSEMBLY MACHINERY SAMM50 PROTEIN FAMILY MEMBER"/>
    <property type="match status" value="1"/>
</dbReference>
<evidence type="ECO:0000313" key="10">
    <source>
        <dbReference type="Proteomes" id="UP000000305"/>
    </source>
</evidence>
<dbReference type="Pfam" id="PF01103">
    <property type="entry name" value="Omp85"/>
    <property type="match status" value="1"/>
</dbReference>